<dbReference type="AlphaFoldDB" id="A0A0E9UFH1"/>
<reference evidence="1" key="1">
    <citation type="submission" date="2014-11" db="EMBL/GenBank/DDBJ databases">
        <authorList>
            <person name="Amaro Gonzalez C."/>
        </authorList>
    </citation>
    <scope>NUCLEOTIDE SEQUENCE</scope>
</reference>
<sequence length="57" mass="6455">MGLGPSFLPRRADYLYLSKLHFAALTSGFNNDIKTSHKILNKTQKQTPVLNHIHSFS</sequence>
<reference evidence="1" key="2">
    <citation type="journal article" date="2015" name="Fish Shellfish Immunol.">
        <title>Early steps in the European eel (Anguilla anguilla)-Vibrio vulnificus interaction in the gills: Role of the RtxA13 toxin.</title>
        <authorList>
            <person name="Callol A."/>
            <person name="Pajuelo D."/>
            <person name="Ebbesson L."/>
            <person name="Teles M."/>
            <person name="MacKenzie S."/>
            <person name="Amaro C."/>
        </authorList>
    </citation>
    <scope>NUCLEOTIDE SEQUENCE</scope>
</reference>
<organism evidence="1">
    <name type="scientific">Anguilla anguilla</name>
    <name type="common">European freshwater eel</name>
    <name type="synonym">Muraena anguilla</name>
    <dbReference type="NCBI Taxonomy" id="7936"/>
    <lineage>
        <taxon>Eukaryota</taxon>
        <taxon>Metazoa</taxon>
        <taxon>Chordata</taxon>
        <taxon>Craniata</taxon>
        <taxon>Vertebrata</taxon>
        <taxon>Euteleostomi</taxon>
        <taxon>Actinopterygii</taxon>
        <taxon>Neopterygii</taxon>
        <taxon>Teleostei</taxon>
        <taxon>Anguilliformes</taxon>
        <taxon>Anguillidae</taxon>
        <taxon>Anguilla</taxon>
    </lineage>
</organism>
<proteinExistence type="predicted"/>
<name>A0A0E9UFH1_ANGAN</name>
<accession>A0A0E9UFH1</accession>
<evidence type="ECO:0000313" key="1">
    <source>
        <dbReference type="EMBL" id="JAH64452.1"/>
    </source>
</evidence>
<dbReference type="EMBL" id="GBXM01044125">
    <property type="protein sequence ID" value="JAH64452.1"/>
    <property type="molecule type" value="Transcribed_RNA"/>
</dbReference>
<protein>
    <submittedName>
        <fullName evidence="1">Uncharacterized protein</fullName>
    </submittedName>
</protein>